<feature type="region of interest" description="Disordered" evidence="2">
    <location>
        <begin position="160"/>
        <end position="181"/>
    </location>
</feature>
<proteinExistence type="predicted"/>
<keyword evidence="5" id="KW-1185">Reference proteome</keyword>
<dbReference type="Pfam" id="PF03221">
    <property type="entry name" value="HTH_Tnp_Tc5"/>
    <property type="match status" value="1"/>
</dbReference>
<dbReference type="Proteomes" id="UP000694044">
    <property type="component" value="Unassembled WGS sequence"/>
</dbReference>
<comment type="caution">
    <text evidence="4">The sequence shown here is derived from an EMBL/GenBank/DDBJ whole genome shotgun (WGS) entry which is preliminary data.</text>
</comment>
<feature type="domain" description="HTH CENPB-type" evidence="3">
    <location>
        <begin position="63"/>
        <end position="135"/>
    </location>
</feature>
<evidence type="ECO:0000256" key="1">
    <source>
        <dbReference type="ARBA" id="ARBA00023125"/>
    </source>
</evidence>
<dbReference type="InterPro" id="IPR006600">
    <property type="entry name" value="HTH_CenpB_DNA-bd_dom"/>
</dbReference>
<gene>
    <name evidence="4" type="ORF">PHYPSEUDO_011570</name>
</gene>
<evidence type="ECO:0000313" key="4">
    <source>
        <dbReference type="EMBL" id="KAG7388923.1"/>
    </source>
</evidence>
<dbReference type="EMBL" id="JAGDFM010000052">
    <property type="protein sequence ID" value="KAG7388923.1"/>
    <property type="molecule type" value="Genomic_DNA"/>
</dbReference>
<dbReference type="AlphaFoldDB" id="A0A8T1WA22"/>
<accession>A0A8T1WA22</accession>
<feature type="compositionally biased region" description="Basic and acidic residues" evidence="2">
    <location>
        <begin position="60"/>
        <end position="70"/>
    </location>
</feature>
<evidence type="ECO:0000256" key="2">
    <source>
        <dbReference type="SAM" id="MobiDB-lite"/>
    </source>
</evidence>
<organism evidence="4 5">
    <name type="scientific">Phytophthora pseudosyringae</name>
    <dbReference type="NCBI Taxonomy" id="221518"/>
    <lineage>
        <taxon>Eukaryota</taxon>
        <taxon>Sar</taxon>
        <taxon>Stramenopiles</taxon>
        <taxon>Oomycota</taxon>
        <taxon>Peronosporomycetes</taxon>
        <taxon>Peronosporales</taxon>
        <taxon>Peronosporaceae</taxon>
        <taxon>Phytophthora</taxon>
    </lineage>
</organism>
<keyword evidence="1" id="KW-0238">DNA-binding</keyword>
<name>A0A8T1WA22_9STRA</name>
<dbReference type="PROSITE" id="PS51253">
    <property type="entry name" value="HTH_CENPB"/>
    <property type="match status" value="1"/>
</dbReference>
<evidence type="ECO:0000259" key="3">
    <source>
        <dbReference type="PROSITE" id="PS51253"/>
    </source>
</evidence>
<evidence type="ECO:0000313" key="5">
    <source>
        <dbReference type="Proteomes" id="UP000694044"/>
    </source>
</evidence>
<dbReference type="GO" id="GO:0003677">
    <property type="term" value="F:DNA binding"/>
    <property type="evidence" value="ECO:0007669"/>
    <property type="project" value="UniProtKB-KW"/>
</dbReference>
<dbReference type="OrthoDB" id="194358at2759"/>
<feature type="region of interest" description="Disordered" evidence="2">
    <location>
        <begin position="44"/>
        <end position="70"/>
    </location>
</feature>
<sequence>MQSHGRGRRLTDRERLEIVELARQHPQVKHVELAATYHVNESTTRKWRRESNATKVRSSGSHDRRRGQTERARQFDLQLYNWVCAARDRGEERRPIQVRAKARALAAIYEQKSSFKASSGWYYRYCRRFNLALAADLDVSSTGSMLELLTLSGPAACAEDGDAGNTEHLEADPSVTSWSHDHEPEKSVAACQAAIAHFLHHHTALLSRTSCSRFIRAQDELCPRAVREELR</sequence>
<protein>
    <recommendedName>
        <fullName evidence="3">HTH CENPB-type domain-containing protein</fullName>
    </recommendedName>
</protein>
<reference evidence="4" key="1">
    <citation type="submission" date="2021-02" db="EMBL/GenBank/DDBJ databases">
        <authorList>
            <person name="Palmer J.M."/>
        </authorList>
    </citation>
    <scope>NUCLEOTIDE SEQUENCE</scope>
    <source>
        <strain evidence="4">SCRP734</strain>
    </source>
</reference>